<reference evidence="1" key="2">
    <citation type="submission" date="2016-06" db="EMBL/GenBank/DDBJ databases">
        <title>The genome of a short-lived fish provides insights into sex chromosome evolution and the genetic control of aging.</title>
        <authorList>
            <person name="Reichwald K."/>
            <person name="Felder M."/>
            <person name="Petzold A."/>
            <person name="Koch P."/>
            <person name="Groth M."/>
            <person name="Platzer M."/>
        </authorList>
    </citation>
    <scope>NUCLEOTIDE SEQUENCE</scope>
    <source>
        <tissue evidence="1">Brain</tissue>
    </source>
</reference>
<feature type="non-terminal residue" evidence="1">
    <location>
        <position position="78"/>
    </location>
</feature>
<evidence type="ECO:0000313" key="1">
    <source>
        <dbReference type="EMBL" id="SBR43679.1"/>
    </source>
</evidence>
<organism evidence="1">
    <name type="scientific">Nothobranchius pienaari</name>
    <dbReference type="NCBI Taxonomy" id="704102"/>
    <lineage>
        <taxon>Eukaryota</taxon>
        <taxon>Metazoa</taxon>
        <taxon>Chordata</taxon>
        <taxon>Craniata</taxon>
        <taxon>Vertebrata</taxon>
        <taxon>Euteleostomi</taxon>
        <taxon>Actinopterygii</taxon>
        <taxon>Neopterygii</taxon>
        <taxon>Teleostei</taxon>
        <taxon>Neoteleostei</taxon>
        <taxon>Acanthomorphata</taxon>
        <taxon>Ovalentaria</taxon>
        <taxon>Atherinomorphae</taxon>
        <taxon>Cyprinodontiformes</taxon>
        <taxon>Nothobranchiidae</taxon>
        <taxon>Nothobranchius</taxon>
    </lineage>
</organism>
<reference evidence="1" key="1">
    <citation type="submission" date="2016-05" db="EMBL/GenBank/DDBJ databases">
        <authorList>
            <person name="Lavstsen T."/>
            <person name="Jespersen J.S."/>
        </authorList>
    </citation>
    <scope>NUCLEOTIDE SEQUENCE</scope>
    <source>
        <tissue evidence="1">Brain</tissue>
    </source>
</reference>
<feature type="non-terminal residue" evidence="1">
    <location>
        <position position="1"/>
    </location>
</feature>
<gene>
    <name evidence="1" type="primary">CABZ01023601.1</name>
</gene>
<name>A0A1A8LIH1_9TELE</name>
<protein>
    <submittedName>
        <fullName evidence="1">Uncharacterized protein</fullName>
    </submittedName>
</protein>
<proteinExistence type="predicted"/>
<dbReference type="EMBL" id="HAEF01006297">
    <property type="protein sequence ID" value="SBR43679.1"/>
    <property type="molecule type" value="Transcribed_RNA"/>
</dbReference>
<accession>A0A1A8LIH1</accession>
<dbReference type="AlphaFoldDB" id="A0A1A8LIH1"/>
<sequence>LREFNHLLAIWKYTPTHMIHQIDRLGLMNPSIYPSNKPSYIHPSNNPSIHHFIHPTITQSEHVNLSVSEIKFLNSQFS</sequence>